<sequence>MVFEAPVPACDLARQAALKKPSSIQSSAPMNSEDDTADCEWQLVPKKLTSNRHPKSVSGTSAVLVPGLVSVPSKGKAVLTAGNDSVEKG</sequence>
<gene>
    <name evidence="1" type="ORF">OIU84_003372</name>
</gene>
<dbReference type="EMBL" id="JAPFFJ010000112">
    <property type="protein sequence ID" value="KAJ6397253.1"/>
    <property type="molecule type" value="Genomic_DNA"/>
</dbReference>
<name>A0AAD6NNW7_9ROSI</name>
<evidence type="ECO:0000313" key="1">
    <source>
        <dbReference type="EMBL" id="KAJ6397253.1"/>
    </source>
</evidence>
<dbReference type="Proteomes" id="UP001162972">
    <property type="component" value="Unassembled WGS sequence"/>
</dbReference>
<organism evidence="1 2">
    <name type="scientific">Salix udensis</name>
    <dbReference type="NCBI Taxonomy" id="889485"/>
    <lineage>
        <taxon>Eukaryota</taxon>
        <taxon>Viridiplantae</taxon>
        <taxon>Streptophyta</taxon>
        <taxon>Embryophyta</taxon>
        <taxon>Tracheophyta</taxon>
        <taxon>Spermatophyta</taxon>
        <taxon>Magnoliopsida</taxon>
        <taxon>eudicotyledons</taxon>
        <taxon>Gunneridae</taxon>
        <taxon>Pentapetalae</taxon>
        <taxon>rosids</taxon>
        <taxon>fabids</taxon>
        <taxon>Malpighiales</taxon>
        <taxon>Salicaceae</taxon>
        <taxon>Saliceae</taxon>
        <taxon>Salix</taxon>
    </lineage>
</organism>
<feature type="non-terminal residue" evidence="1">
    <location>
        <position position="89"/>
    </location>
</feature>
<comment type="caution">
    <text evidence="1">The sequence shown here is derived from an EMBL/GenBank/DDBJ whole genome shotgun (WGS) entry which is preliminary data.</text>
</comment>
<accession>A0AAD6NNW7</accession>
<protein>
    <submittedName>
        <fullName evidence="1">Uncharacterized protein</fullName>
    </submittedName>
</protein>
<reference evidence="1" key="1">
    <citation type="submission" date="2022-10" db="EMBL/GenBank/DDBJ databases">
        <authorList>
            <person name="Hyden B.L."/>
            <person name="Feng K."/>
            <person name="Yates T."/>
            <person name="Jawdy S."/>
            <person name="Smart L.B."/>
            <person name="Muchero W."/>
        </authorList>
    </citation>
    <scope>NUCLEOTIDE SEQUENCE</scope>
    <source>
        <tissue evidence="1">Shoot tip</tissue>
    </source>
</reference>
<keyword evidence="2" id="KW-1185">Reference proteome</keyword>
<evidence type="ECO:0000313" key="2">
    <source>
        <dbReference type="Proteomes" id="UP001162972"/>
    </source>
</evidence>
<proteinExistence type="predicted"/>
<reference evidence="1" key="2">
    <citation type="journal article" date="2023" name="Int. J. Mol. Sci.">
        <title>De Novo Assembly and Annotation of 11 Diverse Shrub Willow (Salix) Genomes Reveals Novel Gene Organization in Sex-Linked Regions.</title>
        <authorList>
            <person name="Hyden B."/>
            <person name="Feng K."/>
            <person name="Yates T.B."/>
            <person name="Jawdy S."/>
            <person name="Cereghino C."/>
            <person name="Smart L.B."/>
            <person name="Muchero W."/>
        </authorList>
    </citation>
    <scope>NUCLEOTIDE SEQUENCE</scope>
    <source>
        <tissue evidence="1">Shoot tip</tissue>
    </source>
</reference>
<dbReference type="AlphaFoldDB" id="A0AAD6NNW7"/>